<comment type="caution">
    <text evidence="3">The sequence shown here is derived from an EMBL/GenBank/DDBJ whole genome shotgun (WGS) entry which is preliminary data.</text>
</comment>
<dbReference type="PANTHER" id="PTHR36435">
    <property type="entry name" value="SLR1288 PROTEIN"/>
    <property type="match status" value="1"/>
</dbReference>
<evidence type="ECO:0000313" key="3">
    <source>
        <dbReference type="EMBL" id="MBK4217658.1"/>
    </source>
</evidence>
<dbReference type="AlphaFoldDB" id="A0A934SHC9"/>
<feature type="transmembrane region" description="Helical" evidence="1">
    <location>
        <begin position="123"/>
        <end position="144"/>
    </location>
</feature>
<reference evidence="3" key="1">
    <citation type="submission" date="2021-01" db="EMBL/GenBank/DDBJ databases">
        <title>Paracoccus amoyensis sp. nov., isolated from the surface seawater along the coast of Xiamen Island, China.</title>
        <authorList>
            <person name="Lyu L."/>
        </authorList>
    </citation>
    <scope>NUCLEOTIDE SEQUENCE</scope>
    <source>
        <strain evidence="3">MJ17</strain>
    </source>
</reference>
<accession>A0A934SHC9</accession>
<dbReference type="Proteomes" id="UP000640485">
    <property type="component" value="Unassembled WGS sequence"/>
</dbReference>
<keyword evidence="3" id="KW-0645">Protease</keyword>
<keyword evidence="1" id="KW-0472">Membrane</keyword>
<feature type="transmembrane region" description="Helical" evidence="1">
    <location>
        <begin position="20"/>
        <end position="39"/>
    </location>
</feature>
<dbReference type="InterPro" id="IPR052710">
    <property type="entry name" value="CAAX_protease"/>
</dbReference>
<dbReference type="GO" id="GO:0004175">
    <property type="term" value="F:endopeptidase activity"/>
    <property type="evidence" value="ECO:0007669"/>
    <property type="project" value="UniProtKB-ARBA"/>
</dbReference>
<keyword evidence="1" id="KW-0812">Transmembrane</keyword>
<evidence type="ECO:0000313" key="4">
    <source>
        <dbReference type="Proteomes" id="UP000640485"/>
    </source>
</evidence>
<feature type="transmembrane region" description="Helical" evidence="1">
    <location>
        <begin position="207"/>
        <end position="227"/>
    </location>
</feature>
<dbReference type="EMBL" id="JAEPRQ010000008">
    <property type="protein sequence ID" value="MBK4217658.1"/>
    <property type="molecule type" value="Genomic_DNA"/>
</dbReference>
<dbReference type="PANTHER" id="PTHR36435:SF1">
    <property type="entry name" value="CAAX AMINO TERMINAL PROTEASE FAMILY PROTEIN"/>
    <property type="match status" value="1"/>
</dbReference>
<keyword evidence="3" id="KW-0378">Hydrolase</keyword>
<evidence type="ECO:0000259" key="2">
    <source>
        <dbReference type="Pfam" id="PF02517"/>
    </source>
</evidence>
<feature type="transmembrane region" description="Helical" evidence="1">
    <location>
        <begin position="51"/>
        <end position="69"/>
    </location>
</feature>
<dbReference type="InterPro" id="IPR003675">
    <property type="entry name" value="Rce1/LyrA-like_dom"/>
</dbReference>
<proteinExistence type="predicted"/>
<name>A0A934SHC9_9RHOB</name>
<feature type="domain" description="CAAX prenyl protease 2/Lysostaphin resistance protein A-like" evidence="2">
    <location>
        <begin position="134"/>
        <end position="219"/>
    </location>
</feature>
<feature type="transmembrane region" description="Helical" evidence="1">
    <location>
        <begin position="176"/>
        <end position="200"/>
    </location>
</feature>
<organism evidence="3 4">
    <name type="scientific">Paracoccus caeni</name>
    <dbReference type="NCBI Taxonomy" id="657651"/>
    <lineage>
        <taxon>Bacteria</taxon>
        <taxon>Pseudomonadati</taxon>
        <taxon>Pseudomonadota</taxon>
        <taxon>Alphaproteobacteria</taxon>
        <taxon>Rhodobacterales</taxon>
        <taxon>Paracoccaceae</taxon>
        <taxon>Paracoccus</taxon>
    </lineage>
</organism>
<gene>
    <name evidence="3" type="ORF">JJJ17_17135</name>
</gene>
<dbReference type="GO" id="GO:0008237">
    <property type="term" value="F:metallopeptidase activity"/>
    <property type="evidence" value="ECO:0007669"/>
    <property type="project" value="UniProtKB-KW"/>
</dbReference>
<keyword evidence="1" id="KW-1133">Transmembrane helix</keyword>
<sequence length="228" mass="24228">MTATTISAVEQRKLPGWPEALTGLAIYLVLIMLIGVAMLNMPDEQAALRGIFGMAANGVAGTLALLAAFSIRIRDLRAFGFRATEGRWLLIAVAMGLAAFILSILIEGIYFSFMPPETTQDDFMAAATSGPLALFIIVTTGALLTPFGEEVLFRGVIASALNKYGAWAGILGSATIFAAVHGPSVIFFNALLVGILTGFVFRKSGSLWPALLIHVVFNGLWLLTYSLG</sequence>
<evidence type="ECO:0000256" key="1">
    <source>
        <dbReference type="SAM" id="Phobius"/>
    </source>
</evidence>
<keyword evidence="4" id="KW-1185">Reference proteome</keyword>
<feature type="transmembrane region" description="Helical" evidence="1">
    <location>
        <begin position="89"/>
        <end position="111"/>
    </location>
</feature>
<dbReference type="Pfam" id="PF02517">
    <property type="entry name" value="Rce1-like"/>
    <property type="match status" value="1"/>
</dbReference>
<dbReference type="GO" id="GO:0080120">
    <property type="term" value="P:CAAX-box protein maturation"/>
    <property type="evidence" value="ECO:0007669"/>
    <property type="project" value="UniProtKB-ARBA"/>
</dbReference>
<protein>
    <submittedName>
        <fullName evidence="3">CPBP family intramembrane metalloprotease</fullName>
    </submittedName>
</protein>
<keyword evidence="3" id="KW-0482">Metalloprotease</keyword>
<dbReference type="RefSeq" id="WP_200688609.1">
    <property type="nucleotide sequence ID" value="NZ_JAEPRQ010000008.1"/>
</dbReference>